<dbReference type="RefSeq" id="WP_259840496.1">
    <property type="nucleotide sequence ID" value="NZ_JAOAMU010000006.1"/>
</dbReference>
<dbReference type="Proteomes" id="UP001525566">
    <property type="component" value="Unassembled WGS sequence"/>
</dbReference>
<gene>
    <name evidence="1" type="ORF">N0B48_18795</name>
</gene>
<evidence type="ECO:0000313" key="1">
    <source>
        <dbReference type="EMBL" id="MCT2563944.1"/>
    </source>
</evidence>
<proteinExistence type="predicted"/>
<protein>
    <submittedName>
        <fullName evidence="1">Uncharacterized protein</fullName>
    </submittedName>
</protein>
<dbReference type="EMBL" id="JAOAMU010000006">
    <property type="protein sequence ID" value="MCT2563944.1"/>
    <property type="molecule type" value="Genomic_DNA"/>
</dbReference>
<name>A0ABT2IYQ8_9FLAO</name>
<sequence length="67" mass="7066">MPITEAQAKAKLKLKLKTVRDNVTDPDEALDGLVDALYEIVKMLQTDATVIGVCPSGGGPLTLGKIT</sequence>
<keyword evidence="2" id="KW-1185">Reference proteome</keyword>
<comment type="caution">
    <text evidence="1">The sequence shown here is derived from an EMBL/GenBank/DDBJ whole genome shotgun (WGS) entry which is preliminary data.</text>
</comment>
<organism evidence="1 2">
    <name type="scientific">Chryseobacterium herbae</name>
    <dbReference type="NCBI Taxonomy" id="2976476"/>
    <lineage>
        <taxon>Bacteria</taxon>
        <taxon>Pseudomonadati</taxon>
        <taxon>Bacteroidota</taxon>
        <taxon>Flavobacteriia</taxon>
        <taxon>Flavobacteriales</taxon>
        <taxon>Weeksellaceae</taxon>
        <taxon>Chryseobacterium group</taxon>
        <taxon>Chryseobacterium</taxon>
    </lineage>
</organism>
<reference evidence="1 2" key="1">
    <citation type="submission" date="2022-09" db="EMBL/GenBank/DDBJ databases">
        <title>Chryseobacterium oleae sp.nov., isolated from the inter-root soil of Pyrola calliantha H. Andr. in Tibet.</title>
        <authorList>
            <person name="Li Z."/>
        </authorList>
    </citation>
    <scope>NUCLEOTIDE SEQUENCE [LARGE SCALE GENOMIC DNA]</scope>
    <source>
        <strain evidence="2">pc1-10</strain>
    </source>
</reference>
<evidence type="ECO:0000313" key="2">
    <source>
        <dbReference type="Proteomes" id="UP001525566"/>
    </source>
</evidence>
<accession>A0ABT2IYQ8</accession>